<proteinExistence type="predicted"/>
<evidence type="ECO:0000313" key="2">
    <source>
        <dbReference type="EMBL" id="TPP42231.1"/>
    </source>
</evidence>
<organism evidence="2 3">
    <name type="scientific">Leishmania donovani</name>
    <dbReference type="NCBI Taxonomy" id="5661"/>
    <lineage>
        <taxon>Eukaryota</taxon>
        <taxon>Discoba</taxon>
        <taxon>Euglenozoa</taxon>
        <taxon>Kinetoplastea</taxon>
        <taxon>Metakinetoplastina</taxon>
        <taxon>Trypanosomatida</taxon>
        <taxon>Trypanosomatidae</taxon>
        <taxon>Leishmaniinae</taxon>
        <taxon>Leishmania</taxon>
    </lineage>
</organism>
<comment type="caution">
    <text evidence="2">The sequence shown here is derived from an EMBL/GenBank/DDBJ whole genome shotgun (WGS) entry which is preliminary data.</text>
</comment>
<dbReference type="Proteomes" id="UP000318821">
    <property type="component" value="Unassembled WGS sequence"/>
</dbReference>
<dbReference type="VEuPathDB" id="TriTrypDB:LdBPK_362200.1"/>
<protein>
    <recommendedName>
        <fullName evidence="4">Streptococcal hemagglutinin-like protein</fullName>
    </recommendedName>
</protein>
<name>A0A504WZS4_LEIDO</name>
<evidence type="ECO:0008006" key="4">
    <source>
        <dbReference type="Google" id="ProtNLM"/>
    </source>
</evidence>
<feature type="region of interest" description="Disordered" evidence="1">
    <location>
        <begin position="903"/>
        <end position="1029"/>
    </location>
</feature>
<sequence>MRITAATATAPVGTPGAKIRKGKAKTIRAVAAAGAVWRPQSQLIFTSNATSVKATPNGELGASTTAGAISTNDSINGYTVTSSALAIKTAGTGVGGSCGVASVLPIPTAPSSGSAQARPLSSSGRAGLESQILRNDTLEAVRRSGAEGFPPSREKGVVSCTLLAAEKRRRVADAAATSELSTDDRNAFTPAEVPLWVAGGAPLDASKAADTGGGASAASFEGAMGNSPFVSSSSSASSDTGCAQRAKALHTDQRPSATHRCDKGAFEKRPQLLLSLAQDNRGFLNPGYSCSSSVSSSEDRGAGSGRAGSDGSAGSARRQGTPSAAPFSRAAPSEQRGKACGGAPPPASTTLLGCGRNRATLAVFPLTAAEEQSARQAYDTYRAQQEKASYHRNHASATKHCSQRTASVPPSALSTSTPVGKRELLRLLRGLYHRAQAMMACTTKTAAPASAPPQRKAVSPTITVSAADVLHEFPSTKYLLNAAEACFGSRRFRTLMAAVVADSDALAPIVVRNNDGGAPAVPTASRLRLSSSSQGLTVEEALSFFRHLKHEMASDVARQRERRQAEPSAMPEAASGDKGRNRPAKAAPSQPLLDLQGRSTQRPTSADSCCADGGEACHVGVFPAVVYPTVAFPAVVFLTVQARDSRGGGVGGASEANWTADDFIHTYVQRKAFAEIAGGQGCHHSTTVTLEQLIKVLHWFELALNPSVLERLCGVQAQPARESPDIFIDFNTFVKIINSGLRCQRYSGGSGSSSAPASASADNDDDPQSNAFVPVLPPEAPARASPVTLPIPGLTATDGASLSTGSGCAPCSKAASSTISVRDSGGSNRSLLVLAPVSAAAHCRLSSLSSMSTSTASSPASGGSMHRPFVDTDDAYPLVAHDSAIAALCRSIRQRLRRELRRSVSGGSNAMLRPRDNQGNRNGTGDGAAQKEGNDPQYSPSSRTAPASSRSWRSLSLASSAASPMPRENLSAAGLVGESESAPARRDGEEFSVSPHLSKWLSDTKRSTPLSRQRLREQPSPTALAGARAPTRCSAARQAGYCAKTGSLRCRGEAVSPASRIDAPYHVPVALQRFRPWRPTARKPLLVAHRDSINAEPVAKVVVAALLPARTVQTEVVVRHCGSEVSHVANQVDPPATAVAARPPVSESVASSLGRSSSAFSSGLRTGVAAAFGCCEELAGLNTQGRGVAQRVASLSPTTGGPWVPNAGQRHQRDSRSPGATSIVQFSVVNSIRAALIAAGWHSHTDALGQTTSASSVSGSGSMGADSVGSRKLTGLFASHQGPGQRPGSDSNVHRALNSSLWRYNPSGMRNFGSWFGDTTTSLVAAGFLQLHARGT</sequence>
<dbReference type="VEuPathDB" id="TriTrypDB:LDHU3_36.2860"/>
<feature type="compositionally biased region" description="Low complexity" evidence="1">
    <location>
        <begin position="939"/>
        <end position="964"/>
    </location>
</feature>
<dbReference type="EMBL" id="RHLD01000002">
    <property type="protein sequence ID" value="TPP42231.1"/>
    <property type="molecule type" value="Genomic_DNA"/>
</dbReference>
<feature type="region of interest" description="Disordered" evidence="1">
    <location>
        <begin position="392"/>
        <end position="417"/>
    </location>
</feature>
<feature type="compositionally biased region" description="Low complexity" evidence="1">
    <location>
        <begin position="227"/>
        <end position="238"/>
    </location>
</feature>
<accession>A0A504WZS4</accession>
<feature type="compositionally biased region" description="Basic and acidic residues" evidence="1">
    <location>
        <begin position="555"/>
        <end position="565"/>
    </location>
</feature>
<feature type="compositionally biased region" description="Basic and acidic residues" evidence="1">
    <location>
        <begin position="249"/>
        <end position="264"/>
    </location>
</feature>
<feature type="compositionally biased region" description="Polar residues" evidence="1">
    <location>
        <begin position="597"/>
        <end position="607"/>
    </location>
</feature>
<feature type="region of interest" description="Disordered" evidence="1">
    <location>
        <begin position="227"/>
        <end position="264"/>
    </location>
</feature>
<feature type="region of interest" description="Disordered" evidence="1">
    <location>
        <begin position="752"/>
        <end position="777"/>
    </location>
</feature>
<feature type="compositionally biased region" description="Low complexity" evidence="1">
    <location>
        <begin position="309"/>
        <end position="333"/>
    </location>
</feature>
<evidence type="ECO:0000256" key="1">
    <source>
        <dbReference type="SAM" id="MobiDB-lite"/>
    </source>
</evidence>
<reference evidence="3" key="1">
    <citation type="submission" date="2019-02" db="EMBL/GenBank/DDBJ databases">
        <title>FDA dAtabase for Regulatory Grade micrObial Sequences (FDA-ARGOS): Supporting development and validation of Infectious Disease Dx tests.</title>
        <authorList>
            <person name="Duncan R."/>
            <person name="Fisher C."/>
            <person name="Tallon L."/>
            <person name="Sadzewicz L."/>
            <person name="Sengamalay N."/>
            <person name="Ott S."/>
            <person name="Godinez A."/>
            <person name="Nagaraj S."/>
            <person name="Vavikolanu K."/>
            <person name="Vyas G."/>
            <person name="Nadendla S."/>
            <person name="Aluvathingal J."/>
            <person name="Sichtig H."/>
        </authorList>
    </citation>
    <scope>NUCLEOTIDE SEQUENCE [LARGE SCALE GENOMIC DNA]</scope>
    <source>
        <strain evidence="3">FDAARGOS_360</strain>
    </source>
</reference>
<feature type="region of interest" description="Disordered" evidence="1">
    <location>
        <begin position="287"/>
        <end position="344"/>
    </location>
</feature>
<feature type="compositionally biased region" description="Polar residues" evidence="1">
    <location>
        <begin position="395"/>
        <end position="417"/>
    </location>
</feature>
<evidence type="ECO:0000313" key="3">
    <source>
        <dbReference type="Proteomes" id="UP000318821"/>
    </source>
</evidence>
<dbReference type="VEuPathDB" id="TriTrypDB:LdCL_360027700"/>
<feature type="compositionally biased region" description="Low complexity" evidence="1">
    <location>
        <begin position="752"/>
        <end position="761"/>
    </location>
</feature>
<feature type="region of interest" description="Disordered" evidence="1">
    <location>
        <begin position="1194"/>
        <end position="1219"/>
    </location>
</feature>
<feature type="region of interest" description="Disordered" evidence="1">
    <location>
        <begin position="555"/>
        <end position="609"/>
    </location>
</feature>
<gene>
    <name evidence="2" type="ORF">CGC20_28865</name>
</gene>